<dbReference type="Gene3D" id="3.40.190.170">
    <property type="entry name" value="Bacterial extracellular solute-binding protein, family 7"/>
    <property type="match status" value="1"/>
</dbReference>
<dbReference type="PANTHER" id="PTHR33376">
    <property type="match status" value="1"/>
</dbReference>
<sequence>MDRRNLVVGGAAAAAGGGALLARPNLANAQGAPRIRWRCPNSFPKTLDTLYGAAEIVSRRVAEMSDGAFQIQVSGPGEIVPGLQILDAVSQGSVECGFTSSLFYFGKDPSLALSTTLPMGMPSRTMFAWLHYGGGREQLRDVFRDQGVHCIPAACTGAQMGGWLKREIRTPDDMKGLKFRIAGLGGAVMQKLGAVPQQIAPSDIYPALERGVIDGAEYIGPYDDEKLGFARIARFYYYPGFQEVAPSTDFLVNARAWDALPATYKGMLECAGVEAWHATAAKYDVLNPPALRRLIAAGTQLRPYPREVMAALYKAAQELYAELGEQNARFKRIHEHWDKFRVEQGQWFRVAEDSATNFLAAASAPPR</sequence>
<dbReference type="InterPro" id="IPR018389">
    <property type="entry name" value="DctP_fam"/>
</dbReference>
<dbReference type="InterPro" id="IPR038404">
    <property type="entry name" value="TRAP_DctP_sf"/>
</dbReference>
<name>A0ABN1FWB2_9PROT</name>
<evidence type="ECO:0000313" key="3">
    <source>
        <dbReference type="Proteomes" id="UP001501588"/>
    </source>
</evidence>
<dbReference type="EMBL" id="BAAAFZ010000069">
    <property type="protein sequence ID" value="GAA0599164.1"/>
    <property type="molecule type" value="Genomic_DNA"/>
</dbReference>
<accession>A0ABN1FWB2</accession>
<evidence type="ECO:0000256" key="1">
    <source>
        <dbReference type="ARBA" id="ARBA00022729"/>
    </source>
</evidence>
<organism evidence="2 3">
    <name type="scientific">Craurococcus roseus</name>
    <dbReference type="NCBI Taxonomy" id="77585"/>
    <lineage>
        <taxon>Bacteria</taxon>
        <taxon>Pseudomonadati</taxon>
        <taxon>Pseudomonadota</taxon>
        <taxon>Alphaproteobacteria</taxon>
        <taxon>Acetobacterales</taxon>
        <taxon>Acetobacteraceae</taxon>
        <taxon>Craurococcus</taxon>
    </lineage>
</organism>
<dbReference type="PANTHER" id="PTHR33376:SF5">
    <property type="entry name" value="EXTRACYTOPLASMIC SOLUTE RECEPTOR PROTEIN"/>
    <property type="match status" value="1"/>
</dbReference>
<dbReference type="RefSeq" id="WP_343897332.1">
    <property type="nucleotide sequence ID" value="NZ_BAAAFZ010000069.1"/>
</dbReference>
<gene>
    <name evidence="2" type="ORF">GCM10009416_41650</name>
</gene>
<dbReference type="Proteomes" id="UP001501588">
    <property type="component" value="Unassembled WGS sequence"/>
</dbReference>
<dbReference type="InterPro" id="IPR026289">
    <property type="entry name" value="SBP_TakP-like"/>
</dbReference>
<evidence type="ECO:0000313" key="2">
    <source>
        <dbReference type="EMBL" id="GAA0599164.1"/>
    </source>
</evidence>
<protein>
    <submittedName>
        <fullName evidence="2">TRAP transporter substrate-binding protein</fullName>
    </submittedName>
</protein>
<reference evidence="2 3" key="1">
    <citation type="journal article" date="2019" name="Int. J. Syst. Evol. Microbiol.">
        <title>The Global Catalogue of Microorganisms (GCM) 10K type strain sequencing project: providing services to taxonomists for standard genome sequencing and annotation.</title>
        <authorList>
            <consortium name="The Broad Institute Genomics Platform"/>
            <consortium name="The Broad Institute Genome Sequencing Center for Infectious Disease"/>
            <person name="Wu L."/>
            <person name="Ma J."/>
        </authorList>
    </citation>
    <scope>NUCLEOTIDE SEQUENCE [LARGE SCALE GENOMIC DNA]</scope>
    <source>
        <strain evidence="2 3">JCM 9933</strain>
    </source>
</reference>
<keyword evidence="3" id="KW-1185">Reference proteome</keyword>
<dbReference type="Gene3D" id="3.40.190.10">
    <property type="entry name" value="Periplasmic binding protein-like II"/>
    <property type="match status" value="1"/>
</dbReference>
<proteinExistence type="predicted"/>
<dbReference type="PIRSF" id="PIRSF039026">
    <property type="entry name" value="SiaP"/>
    <property type="match status" value="1"/>
</dbReference>
<dbReference type="Pfam" id="PF03480">
    <property type="entry name" value="DctP"/>
    <property type="match status" value="1"/>
</dbReference>
<comment type="caution">
    <text evidence="2">The sequence shown here is derived from an EMBL/GenBank/DDBJ whole genome shotgun (WGS) entry which is preliminary data.</text>
</comment>
<keyword evidence="1" id="KW-0732">Signal</keyword>
<dbReference type="NCBIfam" id="NF037995">
    <property type="entry name" value="TRAP_S1"/>
    <property type="match status" value="1"/>
</dbReference>